<dbReference type="EMBL" id="PIQG01000002">
    <property type="protein sequence ID" value="RUO78207.1"/>
    <property type="molecule type" value="Genomic_DNA"/>
</dbReference>
<evidence type="ECO:0000313" key="2">
    <source>
        <dbReference type="EMBL" id="RUO78207.1"/>
    </source>
</evidence>
<proteinExistence type="predicted"/>
<dbReference type="Proteomes" id="UP000288279">
    <property type="component" value="Unassembled WGS sequence"/>
</dbReference>
<feature type="signal peptide" evidence="1">
    <location>
        <begin position="1"/>
        <end position="24"/>
    </location>
</feature>
<comment type="caution">
    <text evidence="2">The sequence shown here is derived from an EMBL/GenBank/DDBJ whole genome shotgun (WGS) entry which is preliminary data.</text>
</comment>
<protein>
    <submittedName>
        <fullName evidence="2">Uncharacterized protein</fullName>
    </submittedName>
</protein>
<evidence type="ECO:0000256" key="1">
    <source>
        <dbReference type="SAM" id="SignalP"/>
    </source>
</evidence>
<evidence type="ECO:0000313" key="3">
    <source>
        <dbReference type="Proteomes" id="UP000288279"/>
    </source>
</evidence>
<dbReference type="AlphaFoldDB" id="A0A432ZJL7"/>
<sequence>MWRQFIGFSALALLLLSSIPHTQAQVPYDPICQQSRVWVWQPYELSQAEQGQLNRTLAAWQRHPLRPFVGCLQTQRYRSADLSCTRQGERFRQHCQLPLLPSQINDHHILFHRTTTAFSQNRHISLPLGADVSLLAHEIGHWLGFVDEYPLSAEIAERYCREEQGFPSYNLVWTAEQVMTEAELNELHQRLPWRHKIADFRVLGKLRSDGLWQLGSTPEHSIGLYATTTCAHAEGFTWRPVSRFTAMQYHDTNVWPALYLELAKHIQ</sequence>
<reference evidence="2 3" key="1">
    <citation type="journal article" date="2011" name="Front. Microbiol.">
        <title>Genomic signatures of strain selection and enhancement in Bacillus atrophaeus var. globigii, a historical biowarfare simulant.</title>
        <authorList>
            <person name="Gibbons H.S."/>
            <person name="Broomall S.M."/>
            <person name="McNew L.A."/>
            <person name="Daligault H."/>
            <person name="Chapman C."/>
            <person name="Bruce D."/>
            <person name="Karavis M."/>
            <person name="Krepps M."/>
            <person name="McGregor P.A."/>
            <person name="Hong C."/>
            <person name="Park K.H."/>
            <person name="Akmal A."/>
            <person name="Feldman A."/>
            <person name="Lin J.S."/>
            <person name="Chang W.E."/>
            <person name="Higgs B.W."/>
            <person name="Demirev P."/>
            <person name="Lindquist J."/>
            <person name="Liem A."/>
            <person name="Fochler E."/>
            <person name="Read T.D."/>
            <person name="Tapia R."/>
            <person name="Johnson S."/>
            <person name="Bishop-Lilly K.A."/>
            <person name="Detter C."/>
            <person name="Han C."/>
            <person name="Sozhamannan S."/>
            <person name="Rosenzweig C.N."/>
            <person name="Skowronski E.W."/>
        </authorList>
    </citation>
    <scope>NUCLEOTIDE SEQUENCE [LARGE SCALE GENOMIC DNA]</scope>
    <source>
        <strain evidence="2 3">PIT1</strain>
    </source>
</reference>
<gene>
    <name evidence="2" type="ORF">CWI83_03990</name>
</gene>
<feature type="chain" id="PRO_5019232735" evidence="1">
    <location>
        <begin position="25"/>
        <end position="267"/>
    </location>
</feature>
<accession>A0A432ZJL7</accession>
<organism evidence="2 3">
    <name type="scientific">Pseudidiomarina taiwanensis</name>
    <dbReference type="NCBI Taxonomy" id="337250"/>
    <lineage>
        <taxon>Bacteria</taxon>
        <taxon>Pseudomonadati</taxon>
        <taxon>Pseudomonadota</taxon>
        <taxon>Gammaproteobacteria</taxon>
        <taxon>Alteromonadales</taxon>
        <taxon>Idiomarinaceae</taxon>
        <taxon>Pseudidiomarina</taxon>
    </lineage>
</organism>
<keyword evidence="1" id="KW-0732">Signal</keyword>
<dbReference type="RefSeq" id="WP_126826093.1">
    <property type="nucleotide sequence ID" value="NZ_PIQG01000002.1"/>
</dbReference>
<name>A0A432ZJL7_9GAMM</name>
<keyword evidence="3" id="KW-1185">Reference proteome</keyword>
<dbReference type="OrthoDB" id="6313889at2"/>